<dbReference type="SUPFAM" id="SSF69593">
    <property type="entry name" value="Glycerol-3-phosphate (1)-acyltransferase"/>
    <property type="match status" value="1"/>
</dbReference>
<keyword evidence="2" id="KW-0813">Transport</keyword>
<feature type="transmembrane region" description="Helical" evidence="7">
    <location>
        <begin position="146"/>
        <end position="165"/>
    </location>
</feature>
<feature type="transmembrane region" description="Helical" evidence="7">
    <location>
        <begin position="293"/>
        <end position="311"/>
    </location>
</feature>
<dbReference type="InterPro" id="IPR002123">
    <property type="entry name" value="Plipid/glycerol_acylTrfase"/>
</dbReference>
<dbReference type="Proteomes" id="UP001381174">
    <property type="component" value="Unassembled WGS sequence"/>
</dbReference>
<dbReference type="CDD" id="cd06173">
    <property type="entry name" value="MFS_MefA_like"/>
    <property type="match status" value="1"/>
</dbReference>
<accession>A0ABU8J7V3</accession>
<dbReference type="CDD" id="cd07989">
    <property type="entry name" value="LPLAT_AGPAT-like"/>
    <property type="match status" value="1"/>
</dbReference>
<organism evidence="9 10">
    <name type="scientific">Fulvimonas yonginensis</name>
    <dbReference type="NCBI Taxonomy" id="1495200"/>
    <lineage>
        <taxon>Bacteria</taxon>
        <taxon>Pseudomonadati</taxon>
        <taxon>Pseudomonadota</taxon>
        <taxon>Gammaproteobacteria</taxon>
        <taxon>Lysobacterales</taxon>
        <taxon>Rhodanobacteraceae</taxon>
        <taxon>Fulvimonas</taxon>
    </lineage>
</organism>
<dbReference type="PANTHER" id="PTHR43266">
    <property type="entry name" value="MACROLIDE-EFFLUX PROTEIN"/>
    <property type="match status" value="1"/>
</dbReference>
<keyword evidence="10" id="KW-1185">Reference proteome</keyword>
<feature type="transmembrane region" description="Helical" evidence="7">
    <location>
        <begin position="171"/>
        <end position="190"/>
    </location>
</feature>
<evidence type="ECO:0000256" key="3">
    <source>
        <dbReference type="ARBA" id="ARBA00022475"/>
    </source>
</evidence>
<gene>
    <name evidence="9" type="ORF">WAT24_01160</name>
</gene>
<feature type="domain" description="Phospholipid/glycerol acyltransferase" evidence="8">
    <location>
        <begin position="453"/>
        <end position="569"/>
    </location>
</feature>
<dbReference type="InterPro" id="IPR036259">
    <property type="entry name" value="MFS_trans_sf"/>
</dbReference>
<feature type="transmembrane region" description="Helical" evidence="7">
    <location>
        <begin position="402"/>
        <end position="420"/>
    </location>
</feature>
<evidence type="ECO:0000259" key="8">
    <source>
        <dbReference type="SMART" id="SM00563"/>
    </source>
</evidence>
<dbReference type="EMBL" id="JBBBNY010000001">
    <property type="protein sequence ID" value="MEI7035360.1"/>
    <property type="molecule type" value="Genomic_DNA"/>
</dbReference>
<feature type="transmembrane region" description="Helical" evidence="7">
    <location>
        <begin position="107"/>
        <end position="126"/>
    </location>
</feature>
<dbReference type="Pfam" id="PF07690">
    <property type="entry name" value="MFS_1"/>
    <property type="match status" value="1"/>
</dbReference>
<evidence type="ECO:0000313" key="10">
    <source>
        <dbReference type="Proteomes" id="UP001381174"/>
    </source>
</evidence>
<feature type="transmembrane region" description="Helical" evidence="7">
    <location>
        <begin position="226"/>
        <end position="248"/>
    </location>
</feature>
<dbReference type="InterPro" id="IPR011701">
    <property type="entry name" value="MFS"/>
</dbReference>
<keyword evidence="5 7" id="KW-1133">Transmembrane helix</keyword>
<feature type="transmembrane region" description="Helical" evidence="7">
    <location>
        <begin position="50"/>
        <end position="70"/>
    </location>
</feature>
<keyword evidence="6 7" id="KW-0472">Membrane</keyword>
<reference evidence="9 10" key="1">
    <citation type="journal article" date="2014" name="Int. J. Syst. Evol. Microbiol.">
        <title>Fulvimonas yonginensis sp. nov., isolated from greenhouse soil, and emended description of the genus Fulvimonas.</title>
        <authorList>
            <person name="Ahn J.H."/>
            <person name="Kim S.J."/>
            <person name="Weon H.Y."/>
            <person name="Hong S.B."/>
            <person name="Seok S.J."/>
            <person name="Kwon S.W."/>
        </authorList>
    </citation>
    <scope>NUCLEOTIDE SEQUENCE [LARGE SCALE GENOMIC DNA]</scope>
    <source>
        <strain evidence="9 10">KACC 16952</strain>
    </source>
</reference>
<feature type="transmembrane region" description="Helical" evidence="7">
    <location>
        <begin position="375"/>
        <end position="396"/>
    </location>
</feature>
<proteinExistence type="predicted"/>
<dbReference type="SMART" id="SM00563">
    <property type="entry name" value="PlsC"/>
    <property type="match status" value="1"/>
</dbReference>
<comment type="subcellular location">
    <subcellularLocation>
        <location evidence="1">Cell membrane</location>
        <topology evidence="1">Multi-pass membrane protein</topology>
    </subcellularLocation>
</comment>
<feature type="transmembrane region" description="Helical" evidence="7">
    <location>
        <begin position="260"/>
        <end position="281"/>
    </location>
</feature>
<evidence type="ECO:0000256" key="7">
    <source>
        <dbReference type="SAM" id="Phobius"/>
    </source>
</evidence>
<dbReference type="Pfam" id="PF01553">
    <property type="entry name" value="Acyltransferase"/>
    <property type="match status" value="1"/>
</dbReference>
<dbReference type="Gene3D" id="1.20.1250.20">
    <property type="entry name" value="MFS general substrate transporter like domains"/>
    <property type="match status" value="1"/>
</dbReference>
<name>A0ABU8J7V3_9GAMM</name>
<evidence type="ECO:0000256" key="5">
    <source>
        <dbReference type="ARBA" id="ARBA00022989"/>
    </source>
</evidence>
<evidence type="ECO:0000256" key="6">
    <source>
        <dbReference type="ARBA" id="ARBA00023136"/>
    </source>
</evidence>
<feature type="transmembrane region" description="Helical" evidence="7">
    <location>
        <begin position="82"/>
        <end position="101"/>
    </location>
</feature>
<feature type="transmembrane region" description="Helical" evidence="7">
    <location>
        <begin position="331"/>
        <end position="354"/>
    </location>
</feature>
<comment type="caution">
    <text evidence="9">The sequence shown here is derived from an EMBL/GenBank/DDBJ whole genome shotgun (WGS) entry which is preliminary data.</text>
</comment>
<dbReference type="SUPFAM" id="SSF103473">
    <property type="entry name" value="MFS general substrate transporter"/>
    <property type="match status" value="1"/>
</dbReference>
<keyword evidence="3" id="KW-1003">Cell membrane</keyword>
<sequence length="624" mass="67874">MSQFALLGQRRFAPFFWTQALGAFNDNAFRNALVMLVAFRMGLDDRSVSLYTNLAPALFILPFFLFSATAGQLAEKYEKTRIIRAVKLFEIGAMALAAVGFHTHDTALLLGVLFLMGLHSTTFGPIKYAILPQALAPGELVGGNGLVEMGTQLAILVGMIAGNSLMLVPGVGPWLASAATIAVAVGGYLASRRIPPAPATAPELKFTWNPVGETARVLGIVRRDRAVFNAVLGISWFWFFGTVLIAQLPNYTRQTLGGDGSVNTLVLTLFSIGTGVGALLCERMSGRRVEIGLVPLGAFGLTVFGVDLYLARHGAATLHDQDWLAFLRSAGSWRVVLDLTLIGAFSGLYVVPLFAFVQARAPREQLSRVIAGNNILNALLIVLAAGFGLGLAALGFDAAQVFLAAALLNVAVAAYIFTLVPEFPMRFITWVLVNTLYRVRVEGARHVPEEGPALLVCNHVSYMDALLLMAHLRRPARFVMYYRIFEVPLLHFVFRTARAIPIAGRNKDPAMLAAACEAIDQALAAGELVCLFPEGGLTRDGDVAPFRPGLLRILERRPVPVVPMALRGLWGSVWSRRDTRLGWARLPRRFRARVELVIDAPVAPERLRLDALEARVRELRGTLA</sequence>
<protein>
    <submittedName>
        <fullName evidence="9">MFS transporter</fullName>
    </submittedName>
</protein>
<dbReference type="RefSeq" id="WP_336805972.1">
    <property type="nucleotide sequence ID" value="NZ_JBBBNY010000001.1"/>
</dbReference>
<evidence type="ECO:0000256" key="4">
    <source>
        <dbReference type="ARBA" id="ARBA00022692"/>
    </source>
</evidence>
<dbReference type="PANTHER" id="PTHR43266:SF2">
    <property type="entry name" value="MAJOR FACILITATOR SUPERFAMILY (MFS) PROFILE DOMAIN-CONTAINING PROTEIN"/>
    <property type="match status" value="1"/>
</dbReference>
<evidence type="ECO:0000256" key="1">
    <source>
        <dbReference type="ARBA" id="ARBA00004651"/>
    </source>
</evidence>
<keyword evidence="4 7" id="KW-0812">Transmembrane</keyword>
<evidence type="ECO:0000313" key="9">
    <source>
        <dbReference type="EMBL" id="MEI7035360.1"/>
    </source>
</evidence>
<evidence type="ECO:0000256" key="2">
    <source>
        <dbReference type="ARBA" id="ARBA00022448"/>
    </source>
</evidence>